<dbReference type="Proteomes" id="UP000092462">
    <property type="component" value="Unassembled WGS sequence"/>
</dbReference>
<reference evidence="1" key="1">
    <citation type="submission" date="2022-08" db="UniProtKB">
        <authorList>
            <consortium name="EnsemblMetazoa"/>
        </authorList>
    </citation>
    <scope>IDENTIFICATION</scope>
    <source>
        <strain evidence="1">Israel</strain>
    </source>
</reference>
<dbReference type="InterPro" id="IPR050863">
    <property type="entry name" value="CenT-Element_Derived"/>
</dbReference>
<organism evidence="1 2">
    <name type="scientific">Phlebotomus papatasi</name>
    <name type="common">Sandfly</name>
    <dbReference type="NCBI Taxonomy" id="29031"/>
    <lineage>
        <taxon>Eukaryota</taxon>
        <taxon>Metazoa</taxon>
        <taxon>Ecdysozoa</taxon>
        <taxon>Arthropoda</taxon>
        <taxon>Hexapoda</taxon>
        <taxon>Insecta</taxon>
        <taxon>Pterygota</taxon>
        <taxon>Neoptera</taxon>
        <taxon>Endopterygota</taxon>
        <taxon>Diptera</taxon>
        <taxon>Nematocera</taxon>
        <taxon>Psychodoidea</taxon>
        <taxon>Psychodidae</taxon>
        <taxon>Phlebotomus</taxon>
        <taxon>Phlebotomus</taxon>
    </lineage>
</organism>
<dbReference type="Gene3D" id="3.30.420.10">
    <property type="entry name" value="Ribonuclease H-like superfamily/Ribonuclease H"/>
    <property type="match status" value="1"/>
</dbReference>
<dbReference type="InterPro" id="IPR004875">
    <property type="entry name" value="DDE_SF_endonuclease_dom"/>
</dbReference>
<protein>
    <submittedName>
        <fullName evidence="1">Uncharacterized protein</fullName>
    </submittedName>
</protein>
<dbReference type="EMBL" id="AJVK01005782">
    <property type="status" value="NOT_ANNOTATED_CDS"/>
    <property type="molecule type" value="Genomic_DNA"/>
</dbReference>
<dbReference type="GO" id="GO:0005634">
    <property type="term" value="C:nucleus"/>
    <property type="evidence" value="ECO:0007669"/>
    <property type="project" value="TreeGrafter"/>
</dbReference>
<dbReference type="EMBL" id="AJVK01005785">
    <property type="status" value="NOT_ANNOTATED_CDS"/>
    <property type="molecule type" value="Genomic_DNA"/>
</dbReference>
<sequence>MISFQVLSKTDRKVEEYLSRKSLMNIDPSRIFNCDDTPLSLCPKGPKEEKIAAKGTKVNADKKENITFLYMASADGELYPPMIVHKYVRVPAIIRNTTPPEWGIGLSQSGSMTAEVFFDYIKNVFYPEILRRQVQLPIILFVDGLRSHMSMYLAEFCHQVQIEIIFLFPNSTHLLQPLHLAFFNPLKEAHKKAILQWRRNNPYQILKRDRIAPVVKSALDSMHNIKDIIQKGFRESGIYPWVSNAVNGNKIFTETSSENGLMKMETNEVIIKNEIDILEIENTENATSETVVVKDTVQSIEEYLPPSIRQQFVLDENDGVFRGAIQYQELFRFWRDMKKLKQTTNIYFQDPGRSDIPPVPSSSRDQPPQAKMFANLFNWPKKEVVDRKTGIKEGNGPLPLSNEEWIERKYYLSLKHVVTVEKLFM</sequence>
<dbReference type="PANTHER" id="PTHR19303:SF74">
    <property type="entry name" value="POGO TRANSPOSABLE ELEMENT WITH KRAB DOMAIN"/>
    <property type="match status" value="1"/>
</dbReference>
<dbReference type="InterPro" id="IPR036397">
    <property type="entry name" value="RNaseH_sf"/>
</dbReference>
<accession>A0A1B0DFH0</accession>
<evidence type="ECO:0000313" key="1">
    <source>
        <dbReference type="EnsemblMetazoa" id="PPAI006779-PA"/>
    </source>
</evidence>
<keyword evidence="2" id="KW-1185">Reference proteome</keyword>
<proteinExistence type="predicted"/>
<dbReference type="VEuPathDB" id="VectorBase:PPAI006779"/>
<dbReference type="EMBL" id="AJVK01005783">
    <property type="status" value="NOT_ANNOTATED_CDS"/>
    <property type="molecule type" value="Genomic_DNA"/>
</dbReference>
<dbReference type="AlphaFoldDB" id="A0A1B0DFH0"/>
<dbReference type="VEuPathDB" id="VectorBase:PPAPM1_006982"/>
<dbReference type="EMBL" id="AJVK01005784">
    <property type="status" value="NOT_ANNOTATED_CDS"/>
    <property type="molecule type" value="Genomic_DNA"/>
</dbReference>
<dbReference type="Pfam" id="PF03184">
    <property type="entry name" value="DDE_1"/>
    <property type="match status" value="1"/>
</dbReference>
<name>A0A1B0DFH0_PHLPP</name>
<dbReference type="GO" id="GO:0003677">
    <property type="term" value="F:DNA binding"/>
    <property type="evidence" value="ECO:0007669"/>
    <property type="project" value="TreeGrafter"/>
</dbReference>
<dbReference type="EnsemblMetazoa" id="PPAI006779-RA">
    <property type="protein sequence ID" value="PPAI006779-PA"/>
    <property type="gene ID" value="PPAI006779"/>
</dbReference>
<dbReference type="PANTHER" id="PTHR19303">
    <property type="entry name" value="TRANSPOSON"/>
    <property type="match status" value="1"/>
</dbReference>
<evidence type="ECO:0000313" key="2">
    <source>
        <dbReference type="Proteomes" id="UP000092462"/>
    </source>
</evidence>